<dbReference type="Pfam" id="PF13426">
    <property type="entry name" value="PAS_9"/>
    <property type="match status" value="1"/>
</dbReference>
<protein>
    <recommendedName>
        <fullName evidence="2">histidine kinase</fullName>
        <ecNumber evidence="2">2.7.13.3</ecNumber>
    </recommendedName>
</protein>
<dbReference type="SMART" id="SM00065">
    <property type="entry name" value="GAF"/>
    <property type="match status" value="1"/>
</dbReference>
<evidence type="ECO:0000256" key="5">
    <source>
        <dbReference type="ARBA" id="ARBA00022777"/>
    </source>
</evidence>
<organism evidence="8 9">
    <name type="scientific">Parapedobacter deserti</name>
    <dbReference type="NCBI Taxonomy" id="1912957"/>
    <lineage>
        <taxon>Bacteria</taxon>
        <taxon>Pseudomonadati</taxon>
        <taxon>Bacteroidota</taxon>
        <taxon>Sphingobacteriia</taxon>
        <taxon>Sphingobacteriales</taxon>
        <taxon>Sphingobacteriaceae</taxon>
        <taxon>Parapedobacter</taxon>
    </lineage>
</organism>
<dbReference type="PANTHER" id="PTHR43304:SF1">
    <property type="entry name" value="PAC DOMAIN-CONTAINING PROTEIN"/>
    <property type="match status" value="1"/>
</dbReference>
<dbReference type="EMBL" id="JBHRTA010000038">
    <property type="protein sequence ID" value="MFC3198808.1"/>
    <property type="molecule type" value="Genomic_DNA"/>
</dbReference>
<feature type="domain" description="PAS" evidence="6">
    <location>
        <begin position="696"/>
        <end position="767"/>
    </location>
</feature>
<dbReference type="PROSITE" id="PS50112">
    <property type="entry name" value="PAS"/>
    <property type="match status" value="3"/>
</dbReference>
<keyword evidence="3" id="KW-0597">Phosphoprotein</keyword>
<reference evidence="9" key="1">
    <citation type="journal article" date="2019" name="Int. J. Syst. Evol. Microbiol.">
        <title>The Global Catalogue of Microorganisms (GCM) 10K type strain sequencing project: providing services to taxonomists for standard genome sequencing and annotation.</title>
        <authorList>
            <consortium name="The Broad Institute Genomics Platform"/>
            <consortium name="The Broad Institute Genome Sequencing Center for Infectious Disease"/>
            <person name="Wu L."/>
            <person name="Ma J."/>
        </authorList>
    </citation>
    <scope>NUCLEOTIDE SEQUENCE [LARGE SCALE GENOMIC DNA]</scope>
    <source>
        <strain evidence="9">KCTC 52416</strain>
    </source>
</reference>
<evidence type="ECO:0000313" key="8">
    <source>
        <dbReference type="EMBL" id="MFC3198808.1"/>
    </source>
</evidence>
<dbReference type="SMART" id="SM00091">
    <property type="entry name" value="PAS"/>
    <property type="match status" value="5"/>
</dbReference>
<dbReference type="Proteomes" id="UP001595526">
    <property type="component" value="Unassembled WGS sequence"/>
</dbReference>
<evidence type="ECO:0000313" key="9">
    <source>
        <dbReference type="Proteomes" id="UP001595526"/>
    </source>
</evidence>
<evidence type="ECO:0000256" key="3">
    <source>
        <dbReference type="ARBA" id="ARBA00022553"/>
    </source>
</evidence>
<dbReference type="NCBIfam" id="TIGR00229">
    <property type="entry name" value="sensory_box"/>
    <property type="match status" value="2"/>
</dbReference>
<dbReference type="PROSITE" id="PS50113">
    <property type="entry name" value="PAC"/>
    <property type="match status" value="2"/>
</dbReference>
<dbReference type="InterPro" id="IPR029016">
    <property type="entry name" value="GAF-like_dom_sf"/>
</dbReference>
<dbReference type="PANTHER" id="PTHR43304">
    <property type="entry name" value="PHYTOCHROME-LIKE PROTEIN CPH1"/>
    <property type="match status" value="1"/>
</dbReference>
<dbReference type="InterPro" id="IPR035965">
    <property type="entry name" value="PAS-like_dom_sf"/>
</dbReference>
<keyword evidence="9" id="KW-1185">Reference proteome</keyword>
<sequence>MIGEINFSTVFHALPTPSLVLLPDAPKFTMVDASDSYAELTGKTREELIGKGFFDVFRRNPYLNDNNWSETFETVLREKKPHRVAAQKYASPITGSPARVDIKYLDNQNIPVLDERGEIKLIIRSLTDVTEAVNYNEFLQGTQEVAKIGSWEVNLARQTVFWSQGLREIYEVEPDYHPDFDSALAFYTNEKDREELMRAFTKAANDGTVFRTVFPITTAKRNQRWLFTVGKADLVKNTCVRVYGISMDITEKKYTEEALVSSEHNFHSLIQTIDGIVWEADAETDQLTFVSEKVEQILGYSAEEWAEPSFWMTRIYEPDRERVVSHHRQQTASLTNHSFDCRMVRKDGYPIWIQYIVSVIAKSGKPRWLRGIMIDITRSKRLAELNQLERTILELNARKALPIEQILTSYLEGIEAIFPGMHCSIHRVRHNRLLSWIAPSLPKSYLKAIHNLPIGEYTGSCGSAAFSRKPVMVSDISTDRRWVDYKHIALKYGLRSSWSYPIIDANNEVTAVLGMYYKAVRNPDSDEMMSIDRAGAFLNVILANHYHSELEKENELTTQQTQELAQFGTWQWDVETNHVIWSDTLYNIYGLDKKTFYPSLENYLSRIHDDDRQRVFDIIQNTLETRQDTVFEERIVRPTQEIRHIKSWGRVVLNPDGSTNKIIGACLDITETKHAELSLKRLHTAMEQQLQVLEESEKKYSDLFHLSPLPMWVYDLESYRFLDVNDAAINHYGYTKEEFLSMTIKDIRPPEEIPKVVAAVNISRQNEKLFSKGIYFHRKKDGKIIHVEIQSNTITFHGRKARIVLAQDISEKLAYIDAIEAQNRKLQEIAWMQSHKVRAPLARIMGLVDLIQNFPESGVPNDELLRAIHNSATELDDILREITGKAEKINF</sequence>
<feature type="domain" description="PAS" evidence="6">
    <location>
        <begin position="262"/>
        <end position="319"/>
    </location>
</feature>
<evidence type="ECO:0000256" key="1">
    <source>
        <dbReference type="ARBA" id="ARBA00000085"/>
    </source>
</evidence>
<dbReference type="Pfam" id="PF13185">
    <property type="entry name" value="GAF_2"/>
    <property type="match status" value="1"/>
</dbReference>
<keyword evidence="5" id="KW-0418">Kinase</keyword>
<name>A0ABV7JPQ0_9SPHI</name>
<keyword evidence="4" id="KW-0808">Transferase</keyword>
<evidence type="ECO:0000259" key="7">
    <source>
        <dbReference type="PROSITE" id="PS50113"/>
    </source>
</evidence>
<dbReference type="CDD" id="cd00130">
    <property type="entry name" value="PAS"/>
    <property type="match status" value="3"/>
</dbReference>
<dbReference type="RefSeq" id="WP_379023819.1">
    <property type="nucleotide sequence ID" value="NZ_JBHRTA010000038.1"/>
</dbReference>
<feature type="domain" description="PAS" evidence="6">
    <location>
        <begin position="3"/>
        <end position="51"/>
    </location>
</feature>
<comment type="caution">
    <text evidence="8">The sequence shown here is derived from an EMBL/GenBank/DDBJ whole genome shotgun (WGS) entry which is preliminary data.</text>
</comment>
<dbReference type="Gene3D" id="3.30.450.20">
    <property type="entry name" value="PAS domain"/>
    <property type="match status" value="5"/>
</dbReference>
<dbReference type="InterPro" id="IPR000014">
    <property type="entry name" value="PAS"/>
</dbReference>
<dbReference type="InterPro" id="IPR003661">
    <property type="entry name" value="HisK_dim/P_dom"/>
</dbReference>
<dbReference type="SUPFAM" id="SSF55785">
    <property type="entry name" value="PYP-like sensor domain (PAS domain)"/>
    <property type="match status" value="5"/>
</dbReference>
<dbReference type="Gene3D" id="2.10.70.100">
    <property type="match status" value="1"/>
</dbReference>
<evidence type="ECO:0000256" key="2">
    <source>
        <dbReference type="ARBA" id="ARBA00012438"/>
    </source>
</evidence>
<evidence type="ECO:0000259" key="6">
    <source>
        <dbReference type="PROSITE" id="PS50112"/>
    </source>
</evidence>
<dbReference type="SUPFAM" id="SSF47384">
    <property type="entry name" value="Homodimeric domain of signal transducing histidine kinase"/>
    <property type="match status" value="1"/>
</dbReference>
<feature type="domain" description="PAC" evidence="7">
    <location>
        <begin position="337"/>
        <end position="388"/>
    </location>
</feature>
<dbReference type="InterPro" id="IPR003018">
    <property type="entry name" value="GAF"/>
</dbReference>
<dbReference type="EC" id="2.7.13.3" evidence="2"/>
<gene>
    <name evidence="8" type="ORF">ACFOET_14395</name>
</gene>
<dbReference type="InterPro" id="IPR052162">
    <property type="entry name" value="Sensor_kinase/Photoreceptor"/>
</dbReference>
<dbReference type="InterPro" id="IPR000700">
    <property type="entry name" value="PAS-assoc_C"/>
</dbReference>
<dbReference type="Pfam" id="PF08447">
    <property type="entry name" value="PAS_3"/>
    <property type="match status" value="3"/>
</dbReference>
<accession>A0ABV7JPQ0</accession>
<dbReference type="Gene3D" id="3.30.450.40">
    <property type="match status" value="1"/>
</dbReference>
<dbReference type="InterPro" id="IPR013655">
    <property type="entry name" value="PAS_fold_3"/>
</dbReference>
<dbReference type="SMART" id="SM00086">
    <property type="entry name" value="PAC"/>
    <property type="match status" value="4"/>
</dbReference>
<proteinExistence type="predicted"/>
<dbReference type="InterPro" id="IPR036097">
    <property type="entry name" value="HisK_dim/P_sf"/>
</dbReference>
<feature type="domain" description="PAC" evidence="7">
    <location>
        <begin position="629"/>
        <end position="681"/>
    </location>
</feature>
<dbReference type="InterPro" id="IPR001610">
    <property type="entry name" value="PAC"/>
</dbReference>
<evidence type="ECO:0000256" key="4">
    <source>
        <dbReference type="ARBA" id="ARBA00022679"/>
    </source>
</evidence>
<comment type="catalytic activity">
    <reaction evidence="1">
        <text>ATP + protein L-histidine = ADP + protein N-phospho-L-histidine.</text>
        <dbReference type="EC" id="2.7.13.3"/>
    </reaction>
</comment>
<dbReference type="SUPFAM" id="SSF55781">
    <property type="entry name" value="GAF domain-like"/>
    <property type="match status" value="1"/>
</dbReference>
<dbReference type="CDD" id="cd00082">
    <property type="entry name" value="HisKA"/>
    <property type="match status" value="1"/>
</dbReference>